<gene>
    <name evidence="8 9" type="primary">rpsT</name>
    <name evidence="9" type="ORF">BN85310170</name>
</gene>
<dbReference type="AlphaFoldDB" id="U4KRT1"/>
<dbReference type="InterPro" id="IPR002583">
    <property type="entry name" value="Ribosomal_bS20"/>
</dbReference>
<dbReference type="Proteomes" id="UP000032737">
    <property type="component" value="Chromosome"/>
</dbReference>
<dbReference type="NCBIfam" id="TIGR00029">
    <property type="entry name" value="S20"/>
    <property type="match status" value="1"/>
</dbReference>
<evidence type="ECO:0000256" key="1">
    <source>
        <dbReference type="ARBA" id="ARBA00003134"/>
    </source>
</evidence>
<evidence type="ECO:0000256" key="6">
    <source>
        <dbReference type="ARBA" id="ARBA00023274"/>
    </source>
</evidence>
<comment type="function">
    <text evidence="1 8">Binds directly to 16S ribosomal RNA.</text>
</comment>
<dbReference type="SUPFAM" id="SSF46992">
    <property type="entry name" value="Ribosomal protein S20"/>
    <property type="match status" value="1"/>
</dbReference>
<dbReference type="RefSeq" id="WP_030004900.1">
    <property type="nucleotide sequence ID" value="NC_022549.1"/>
</dbReference>
<protein>
    <recommendedName>
        <fullName evidence="7 8">Small ribosomal subunit protein bS20</fullName>
    </recommendedName>
</protein>
<evidence type="ECO:0000256" key="5">
    <source>
        <dbReference type="ARBA" id="ARBA00022980"/>
    </source>
</evidence>
<dbReference type="PANTHER" id="PTHR33398:SF1">
    <property type="entry name" value="SMALL RIBOSOMAL SUBUNIT PROTEIN BS20C"/>
    <property type="match status" value="1"/>
</dbReference>
<keyword evidence="5 8" id="KW-0689">Ribosomal protein</keyword>
<dbReference type="GO" id="GO:0015935">
    <property type="term" value="C:small ribosomal subunit"/>
    <property type="evidence" value="ECO:0007669"/>
    <property type="project" value="TreeGrafter"/>
</dbReference>
<keyword evidence="6 8" id="KW-0687">Ribonucleoprotein</keyword>
<keyword evidence="4 8" id="KW-0694">RNA-binding</keyword>
<evidence type="ECO:0000256" key="4">
    <source>
        <dbReference type="ARBA" id="ARBA00022884"/>
    </source>
</evidence>
<dbReference type="KEGG" id="abra:BN85310170"/>
<evidence type="ECO:0000313" key="9">
    <source>
        <dbReference type="EMBL" id="CCV66038.1"/>
    </source>
</evidence>
<keyword evidence="3 8" id="KW-0699">rRNA-binding</keyword>
<dbReference type="HAMAP" id="MF_00500">
    <property type="entry name" value="Ribosomal_bS20"/>
    <property type="match status" value="1"/>
</dbReference>
<dbReference type="EMBL" id="FO681348">
    <property type="protein sequence ID" value="CCV66038.1"/>
    <property type="molecule type" value="Genomic_DNA"/>
</dbReference>
<evidence type="ECO:0000313" key="10">
    <source>
        <dbReference type="Proteomes" id="UP000032737"/>
    </source>
</evidence>
<dbReference type="Gene3D" id="1.20.58.110">
    <property type="entry name" value="Ribosomal protein S20"/>
    <property type="match status" value="1"/>
</dbReference>
<proteinExistence type="inferred from homology"/>
<evidence type="ECO:0000256" key="7">
    <source>
        <dbReference type="ARBA" id="ARBA00035136"/>
    </source>
</evidence>
<dbReference type="FunFam" id="1.20.58.110:FF:000001">
    <property type="entry name" value="30S ribosomal protein S20"/>
    <property type="match status" value="1"/>
</dbReference>
<comment type="similarity">
    <text evidence="2 8">Belongs to the bacterial ribosomal protein bS20 family.</text>
</comment>
<reference evidence="9 10" key="1">
    <citation type="journal article" date="2013" name="J. Mol. Microbiol. Biotechnol.">
        <title>Analysis of the Complete Genomes of Acholeplasma brassicae , A. palmae and A. laidlawii and Their Comparison to the Obligate Parasites from ' Candidatus Phytoplasma'.</title>
        <authorList>
            <person name="Kube M."/>
            <person name="Siewert C."/>
            <person name="Migdoll A.M."/>
            <person name="Duduk B."/>
            <person name="Holz S."/>
            <person name="Rabus R."/>
            <person name="Seemuller E."/>
            <person name="Mitrovic J."/>
            <person name="Muller I."/>
            <person name="Buttner C."/>
            <person name="Reinhardt R."/>
        </authorList>
    </citation>
    <scope>NUCLEOTIDE SEQUENCE [LARGE SCALE GENOMIC DNA]</scope>
    <source>
        <strain evidence="10">0502</strain>
    </source>
</reference>
<evidence type="ECO:0000256" key="8">
    <source>
        <dbReference type="HAMAP-Rule" id="MF_00500"/>
    </source>
</evidence>
<evidence type="ECO:0000256" key="3">
    <source>
        <dbReference type="ARBA" id="ARBA00022730"/>
    </source>
</evidence>
<evidence type="ECO:0000256" key="2">
    <source>
        <dbReference type="ARBA" id="ARBA00007634"/>
    </source>
</evidence>
<dbReference type="GO" id="GO:0003735">
    <property type="term" value="F:structural constituent of ribosome"/>
    <property type="evidence" value="ECO:0007669"/>
    <property type="project" value="InterPro"/>
</dbReference>
<dbReference type="STRING" id="61635.BN85310170"/>
<keyword evidence="10" id="KW-1185">Reference proteome</keyword>
<dbReference type="GO" id="GO:0005829">
    <property type="term" value="C:cytosol"/>
    <property type="evidence" value="ECO:0007669"/>
    <property type="project" value="TreeGrafter"/>
</dbReference>
<accession>U4KRT1</accession>
<organism evidence="9 10">
    <name type="scientific">Acholeplasma brassicae</name>
    <dbReference type="NCBI Taxonomy" id="61635"/>
    <lineage>
        <taxon>Bacteria</taxon>
        <taxon>Bacillati</taxon>
        <taxon>Mycoplasmatota</taxon>
        <taxon>Mollicutes</taxon>
        <taxon>Acholeplasmatales</taxon>
        <taxon>Acholeplasmataceae</taxon>
        <taxon>Acholeplasma</taxon>
    </lineage>
</organism>
<dbReference type="HOGENOM" id="CLU_160655_0_1_14"/>
<dbReference type="InterPro" id="IPR036510">
    <property type="entry name" value="Ribosomal_bS20_sf"/>
</dbReference>
<dbReference type="GO" id="GO:0006412">
    <property type="term" value="P:translation"/>
    <property type="evidence" value="ECO:0007669"/>
    <property type="project" value="UniProtKB-UniRule"/>
</dbReference>
<name>U4KRT1_9MOLU</name>
<sequence length="86" mass="9596">MANIKQQIKRIKTNEKRHLINASYKSSTKTAVKAVHQAVALKDKEKALVAVAYANKKLDKGQAKGIYHKNFVANHKSQLAKLVNTL</sequence>
<dbReference type="OrthoDB" id="9808392at2"/>
<dbReference type="GO" id="GO:0070181">
    <property type="term" value="F:small ribosomal subunit rRNA binding"/>
    <property type="evidence" value="ECO:0007669"/>
    <property type="project" value="TreeGrafter"/>
</dbReference>
<dbReference type="Pfam" id="PF01649">
    <property type="entry name" value="Ribosomal_S20p"/>
    <property type="match status" value="1"/>
</dbReference>
<dbReference type="PANTHER" id="PTHR33398">
    <property type="entry name" value="30S RIBOSOMAL PROTEIN S20"/>
    <property type="match status" value="1"/>
</dbReference>